<comment type="caution">
    <text evidence="2">The sequence shown here is derived from an EMBL/GenBank/DDBJ whole genome shotgun (WGS) entry which is preliminary data.</text>
</comment>
<evidence type="ECO:0000313" key="3">
    <source>
        <dbReference type="Proteomes" id="UP000789901"/>
    </source>
</evidence>
<reference evidence="2 3" key="1">
    <citation type="submission" date="2021-06" db="EMBL/GenBank/DDBJ databases">
        <authorList>
            <person name="Kallberg Y."/>
            <person name="Tangrot J."/>
            <person name="Rosling A."/>
        </authorList>
    </citation>
    <scope>NUCLEOTIDE SEQUENCE [LARGE SCALE GENOMIC DNA]</scope>
    <source>
        <strain evidence="2 3">120-4 pot B 10/14</strain>
    </source>
</reference>
<feature type="region of interest" description="Disordered" evidence="1">
    <location>
        <begin position="1"/>
        <end position="22"/>
    </location>
</feature>
<protein>
    <submittedName>
        <fullName evidence="2">14092_t:CDS:1</fullName>
    </submittedName>
</protein>
<organism evidence="2 3">
    <name type="scientific">Gigaspora margarita</name>
    <dbReference type="NCBI Taxonomy" id="4874"/>
    <lineage>
        <taxon>Eukaryota</taxon>
        <taxon>Fungi</taxon>
        <taxon>Fungi incertae sedis</taxon>
        <taxon>Mucoromycota</taxon>
        <taxon>Glomeromycotina</taxon>
        <taxon>Glomeromycetes</taxon>
        <taxon>Diversisporales</taxon>
        <taxon>Gigasporaceae</taxon>
        <taxon>Gigaspora</taxon>
    </lineage>
</organism>
<dbReference type="Proteomes" id="UP000789901">
    <property type="component" value="Unassembled WGS sequence"/>
</dbReference>
<accession>A0ABN7VYJ8</accession>
<dbReference type="EMBL" id="CAJVQB010025520">
    <property type="protein sequence ID" value="CAG8806504.1"/>
    <property type="molecule type" value="Genomic_DNA"/>
</dbReference>
<evidence type="ECO:0000313" key="2">
    <source>
        <dbReference type="EMBL" id="CAG8806504.1"/>
    </source>
</evidence>
<keyword evidence="3" id="KW-1185">Reference proteome</keyword>
<gene>
    <name evidence="2" type="ORF">GMARGA_LOCUS24313</name>
</gene>
<proteinExistence type="predicted"/>
<evidence type="ECO:0000256" key="1">
    <source>
        <dbReference type="SAM" id="MobiDB-lite"/>
    </source>
</evidence>
<feature type="non-terminal residue" evidence="2">
    <location>
        <position position="135"/>
    </location>
</feature>
<dbReference type="Gene3D" id="4.10.60.10">
    <property type="entry name" value="Zinc finger, CCHC-type"/>
    <property type="match status" value="1"/>
</dbReference>
<sequence length="135" mass="15452">MAEAHKKLCETSGPTRKNNEKKLTPKFKENYKRKGLCFKCRRKDHMIHDCHNKSNKHGNKANVASASPQINKNEVVTDIKINREAFLKVDGWVQEQNALILIDSEALKDFVSSNFVEQTNLIKDKNQSSQIELAN</sequence>
<name>A0ABN7VYJ8_GIGMA</name>